<evidence type="ECO:0000256" key="1">
    <source>
        <dbReference type="ARBA" id="ARBA00007905"/>
    </source>
</evidence>
<evidence type="ECO:0000256" key="2">
    <source>
        <dbReference type="ARBA" id="ARBA00022857"/>
    </source>
</evidence>
<dbReference type="Pfam" id="PF00248">
    <property type="entry name" value="Aldo_ket_red"/>
    <property type="match status" value="1"/>
</dbReference>
<evidence type="ECO:0000313" key="6">
    <source>
        <dbReference type="Proteomes" id="UP000799423"/>
    </source>
</evidence>
<accession>A0A6A7B4E7</accession>
<feature type="domain" description="NADP-dependent oxidoreductase" evidence="4">
    <location>
        <begin position="32"/>
        <end position="220"/>
    </location>
</feature>
<keyword evidence="6" id="KW-1185">Reference proteome</keyword>
<keyword evidence="3" id="KW-0560">Oxidoreductase</keyword>
<dbReference type="PANTHER" id="PTHR43827:SF3">
    <property type="entry name" value="NADP-DEPENDENT OXIDOREDUCTASE DOMAIN-CONTAINING PROTEIN"/>
    <property type="match status" value="1"/>
</dbReference>
<dbReference type="GO" id="GO:0016616">
    <property type="term" value="F:oxidoreductase activity, acting on the CH-OH group of donors, NAD or NADP as acceptor"/>
    <property type="evidence" value="ECO:0007669"/>
    <property type="project" value="UniProtKB-ARBA"/>
</dbReference>
<reference evidence="5" key="1">
    <citation type="submission" date="2020-01" db="EMBL/GenBank/DDBJ databases">
        <authorList>
            <consortium name="DOE Joint Genome Institute"/>
            <person name="Haridas S."/>
            <person name="Albert R."/>
            <person name="Binder M."/>
            <person name="Bloem J."/>
            <person name="Labutti K."/>
            <person name="Salamov A."/>
            <person name="Andreopoulos B."/>
            <person name="Baker S.E."/>
            <person name="Barry K."/>
            <person name="Bills G."/>
            <person name="Bluhm B.H."/>
            <person name="Cannon C."/>
            <person name="Castanera R."/>
            <person name="Culley D.E."/>
            <person name="Daum C."/>
            <person name="Ezra D."/>
            <person name="Gonzalez J.B."/>
            <person name="Henrissat B."/>
            <person name="Kuo A."/>
            <person name="Liang C."/>
            <person name="Lipzen A."/>
            <person name="Lutzoni F."/>
            <person name="Magnuson J."/>
            <person name="Mondo S."/>
            <person name="Nolan M."/>
            <person name="Ohm R."/>
            <person name="Pangilinan J."/>
            <person name="Park H.-J."/>
            <person name="Ramirez L."/>
            <person name="Alfaro M."/>
            <person name="Sun H."/>
            <person name="Tritt A."/>
            <person name="Yoshinaga Y."/>
            <person name="Zwiers L.-H."/>
            <person name="Turgeon B.G."/>
            <person name="Goodwin S.B."/>
            <person name="Spatafora J.W."/>
            <person name="Crous P.W."/>
            <person name="Grigoriev I.V."/>
        </authorList>
    </citation>
    <scope>NUCLEOTIDE SEQUENCE</scope>
    <source>
        <strain evidence="5">IPT5</strain>
    </source>
</reference>
<name>A0A6A7B4E7_9PLEO</name>
<keyword evidence="2" id="KW-0521">NADP</keyword>
<dbReference type="InterPro" id="IPR020471">
    <property type="entry name" value="AKR"/>
</dbReference>
<protein>
    <submittedName>
        <fullName evidence="5">Aldo-keto reductase-like protein</fullName>
    </submittedName>
</protein>
<evidence type="ECO:0000313" key="5">
    <source>
        <dbReference type="EMBL" id="KAF2849557.1"/>
    </source>
</evidence>
<dbReference type="EMBL" id="MU006311">
    <property type="protein sequence ID" value="KAF2849557.1"/>
    <property type="molecule type" value="Genomic_DNA"/>
</dbReference>
<evidence type="ECO:0000259" key="4">
    <source>
        <dbReference type="Pfam" id="PF00248"/>
    </source>
</evidence>
<gene>
    <name evidence="5" type="ORF">T440DRAFT_398890</name>
</gene>
<dbReference type="InterPro" id="IPR036812">
    <property type="entry name" value="NAD(P)_OxRdtase_dom_sf"/>
</dbReference>
<organism evidence="5 6">
    <name type="scientific">Plenodomus tracheiphilus IPT5</name>
    <dbReference type="NCBI Taxonomy" id="1408161"/>
    <lineage>
        <taxon>Eukaryota</taxon>
        <taxon>Fungi</taxon>
        <taxon>Dikarya</taxon>
        <taxon>Ascomycota</taxon>
        <taxon>Pezizomycotina</taxon>
        <taxon>Dothideomycetes</taxon>
        <taxon>Pleosporomycetidae</taxon>
        <taxon>Pleosporales</taxon>
        <taxon>Pleosporineae</taxon>
        <taxon>Leptosphaeriaceae</taxon>
        <taxon>Plenodomus</taxon>
    </lineage>
</organism>
<sequence length="303" mass="33961">MTSDGPVQHASRLFDEQPAFIYGTAWKKGHTKILVKEALAQGFRRIDTAAQPRHYQEALVGEALREAYAEGLVSRSEIYLQTKYTTPAGQDLSNMPYDPSSPLDEQIHTSVASSLKNLGPAKDSEDDPYLDCLLLHSPLPTVEETLQAWKLLESYVPARIRSLGISNVTLPVLQAIHEHSTVKPSVVQNRFYPQTRYDVALRTFCTEHEITYQSFWTLTGNPALLKSKPVVFLAQCCGIEPCVALYAFVMNSGIVILNGTTSTNHMREDLEGPRKVLEWIKSHPENWKSLHNAFHALVETATR</sequence>
<dbReference type="OrthoDB" id="5357513at2759"/>
<dbReference type="InterPro" id="IPR023210">
    <property type="entry name" value="NADP_OxRdtase_dom"/>
</dbReference>
<dbReference type="PANTHER" id="PTHR43827">
    <property type="entry name" value="2,5-DIKETO-D-GLUCONIC ACID REDUCTASE"/>
    <property type="match status" value="1"/>
</dbReference>
<dbReference type="Proteomes" id="UP000799423">
    <property type="component" value="Unassembled WGS sequence"/>
</dbReference>
<evidence type="ECO:0000256" key="3">
    <source>
        <dbReference type="ARBA" id="ARBA00023002"/>
    </source>
</evidence>
<dbReference type="CDD" id="cd19071">
    <property type="entry name" value="AKR_AKR1-5-like"/>
    <property type="match status" value="1"/>
</dbReference>
<dbReference type="Gene3D" id="3.20.20.100">
    <property type="entry name" value="NADP-dependent oxidoreductase domain"/>
    <property type="match status" value="1"/>
</dbReference>
<dbReference type="AlphaFoldDB" id="A0A6A7B4E7"/>
<proteinExistence type="inferred from homology"/>
<comment type="similarity">
    <text evidence="1">Belongs to the aldo/keto reductase family.</text>
</comment>
<dbReference type="SUPFAM" id="SSF51430">
    <property type="entry name" value="NAD(P)-linked oxidoreductase"/>
    <property type="match status" value="1"/>
</dbReference>